<dbReference type="GO" id="GO:0006508">
    <property type="term" value="P:proteolysis"/>
    <property type="evidence" value="ECO:0007669"/>
    <property type="project" value="UniProtKB-KW"/>
</dbReference>
<evidence type="ECO:0000313" key="3">
    <source>
        <dbReference type="Proteomes" id="UP000198806"/>
    </source>
</evidence>
<evidence type="ECO:0000256" key="1">
    <source>
        <dbReference type="ARBA" id="ARBA00022723"/>
    </source>
</evidence>
<dbReference type="RefSeq" id="WP_091684072.1">
    <property type="nucleotide sequence ID" value="NZ_BAABFM010000017.1"/>
</dbReference>
<gene>
    <name evidence="2" type="ORF">SAMN04489757_102164</name>
</gene>
<dbReference type="GO" id="GO:0046872">
    <property type="term" value="F:metal ion binding"/>
    <property type="evidence" value="ECO:0007669"/>
    <property type="project" value="UniProtKB-KW"/>
</dbReference>
<name>A0A1I5C620_9FIRM</name>
<dbReference type="PANTHER" id="PTHR34448:SF1">
    <property type="entry name" value="BLL6088 PROTEIN"/>
    <property type="match status" value="1"/>
</dbReference>
<proteinExistence type="predicted"/>
<evidence type="ECO:0000313" key="2">
    <source>
        <dbReference type="EMBL" id="SFN82530.1"/>
    </source>
</evidence>
<dbReference type="GO" id="GO:0008237">
    <property type="term" value="F:metallopeptidase activity"/>
    <property type="evidence" value="ECO:0007669"/>
    <property type="project" value="UniProtKB-KW"/>
</dbReference>
<protein>
    <submittedName>
        <fullName evidence="2">Thermophilic metalloprotease (M29)</fullName>
    </submittedName>
</protein>
<dbReference type="GO" id="GO:0004177">
    <property type="term" value="F:aminopeptidase activity"/>
    <property type="evidence" value="ECO:0007669"/>
    <property type="project" value="InterPro"/>
</dbReference>
<dbReference type="InterPro" id="IPR052170">
    <property type="entry name" value="M29_Exopeptidase"/>
</dbReference>
<organism evidence="2 3">
    <name type="scientific">Anaerocolumna aminovalerica</name>
    <dbReference type="NCBI Taxonomy" id="1527"/>
    <lineage>
        <taxon>Bacteria</taxon>
        <taxon>Bacillati</taxon>
        <taxon>Bacillota</taxon>
        <taxon>Clostridia</taxon>
        <taxon>Lachnospirales</taxon>
        <taxon>Lachnospiraceae</taxon>
        <taxon>Anaerocolumna</taxon>
    </lineage>
</organism>
<reference evidence="2 3" key="1">
    <citation type="submission" date="2016-10" db="EMBL/GenBank/DDBJ databases">
        <authorList>
            <person name="de Groot N.N."/>
        </authorList>
    </citation>
    <scope>NUCLEOTIDE SEQUENCE [LARGE SCALE GENOMIC DNA]</scope>
    <source>
        <strain evidence="2 3">DSM 1283</strain>
    </source>
</reference>
<dbReference type="InterPro" id="IPR000787">
    <property type="entry name" value="Peptidase_M29"/>
</dbReference>
<dbReference type="PANTHER" id="PTHR34448">
    <property type="entry name" value="AMINOPEPTIDASE"/>
    <property type="match status" value="1"/>
</dbReference>
<keyword evidence="1" id="KW-0479">Metal-binding</keyword>
<dbReference type="STRING" id="1527.SAMN04489757_102164"/>
<dbReference type="SUPFAM" id="SSF144052">
    <property type="entry name" value="Thermophilic metalloprotease-like"/>
    <property type="match status" value="1"/>
</dbReference>
<accession>A0A1I5C620</accession>
<dbReference type="Proteomes" id="UP000198806">
    <property type="component" value="Unassembled WGS sequence"/>
</dbReference>
<keyword evidence="2" id="KW-0482">Metalloprotease</keyword>
<sequence length="691" mass="81167">MKYLELFKEENEEIMERFHLSMYRIQEITNEKTVKEPYLDYFKKVASFILQIKDLVSLAEHDRLSKMSLEELQNLNHRLYQDILVENYETSYANPRYAAKILGKQYGKLLSFLYTEIRGMIAYGFEYRLVPITIYMELFIEVYNYFEEEGEFTYKDVKRTISDFMHDYCPDFVEYRTRELLDSSLTFAKDIIMNWDLSDLRYLYQFGEYIDENELEIAKFLNSMSEEEVKAMAFTYTDGYKRGFENQRIDLSRKKTVVIRYNIGFERMVRYAIHYFLEMGLEPILYRAAVNSISKRQHLKIGYHSTGPNRQYDYDHRYDNGLYLNKDFNDRKLTGQRNAYEKYKIQAAVYAGPALIEVFGEKNFSPENKEEAIRLDKRQQKLYVNYNRDANLLTNEYIKGGETSFTIIAYPIPEIGEQFKEIFADTVKVNTLDNDTYRKIQQSIIDVLDQGEYVRILGSGHNKTDLKVMLYELKNPEKETIFENCTADVNIPVGEVFTSPKLTGTEGILHVSKVYLNELEYKELYLEFKDGKIADYTCGNFISEEENKRFVKENLMYNQETLPIGEFAIGTNTTAYVMAQTYQIADKLPILIAEKTGPHFAVGDTCYQMSEEMKLYNPDGKEIVAKDNEISILRKTDMEKAYYNCHTDITIPYDELGEISVYKKNGEKTTIIKDGRFILPGTEKLNEAFHS</sequence>
<dbReference type="Pfam" id="PF02073">
    <property type="entry name" value="Peptidase_M29"/>
    <property type="match status" value="1"/>
</dbReference>
<keyword evidence="3" id="KW-1185">Reference proteome</keyword>
<keyword evidence="2" id="KW-0378">Hydrolase</keyword>
<dbReference type="OrthoDB" id="9803993at2"/>
<dbReference type="EMBL" id="FOWD01000002">
    <property type="protein sequence ID" value="SFN82530.1"/>
    <property type="molecule type" value="Genomic_DNA"/>
</dbReference>
<keyword evidence="2" id="KW-0645">Protease</keyword>
<dbReference type="AlphaFoldDB" id="A0A1I5C620"/>